<evidence type="ECO:0008006" key="3">
    <source>
        <dbReference type="Google" id="ProtNLM"/>
    </source>
</evidence>
<gene>
    <name evidence="1" type="ORF">DSW25_15325</name>
</gene>
<evidence type="ECO:0000313" key="2">
    <source>
        <dbReference type="Proteomes" id="UP000027734"/>
    </source>
</evidence>
<protein>
    <recommendedName>
        <fullName evidence="3">Tetratricopeptide repeat protein</fullName>
    </recommendedName>
</protein>
<dbReference type="RefSeq" id="WP_025060678.1">
    <property type="nucleotide sequence ID" value="NZ_JAMC01000006.1"/>
</dbReference>
<evidence type="ECO:0000313" key="1">
    <source>
        <dbReference type="EMBL" id="KEJ88584.1"/>
    </source>
</evidence>
<dbReference type="Gene3D" id="1.25.40.10">
    <property type="entry name" value="Tetratricopeptide repeat domain"/>
    <property type="match status" value="1"/>
</dbReference>
<reference evidence="1 2" key="1">
    <citation type="submission" date="2014-01" db="EMBL/GenBank/DDBJ databases">
        <title>Sulfitobacter donghicola JCM 14565 Genome Sequencing.</title>
        <authorList>
            <person name="Lai Q."/>
            <person name="Hong Z."/>
        </authorList>
    </citation>
    <scope>NUCLEOTIDE SEQUENCE [LARGE SCALE GENOMIC DNA]</scope>
    <source>
        <strain evidence="1 2">JCM 14565</strain>
    </source>
</reference>
<dbReference type="SUPFAM" id="SSF48452">
    <property type="entry name" value="TPR-like"/>
    <property type="match status" value="1"/>
</dbReference>
<dbReference type="eggNOG" id="ENOG50317C8">
    <property type="taxonomic scope" value="Bacteria"/>
</dbReference>
<accession>A0A073IFS6</accession>
<dbReference type="EMBL" id="JAMC01000006">
    <property type="protein sequence ID" value="KEJ88584.1"/>
    <property type="molecule type" value="Genomic_DNA"/>
</dbReference>
<dbReference type="Proteomes" id="UP000027734">
    <property type="component" value="Unassembled WGS sequence"/>
</dbReference>
<sequence length="215" mass="25164">MFSFFKKKTEPSGGILGTFDLWEWWQTAFTENERARILEKYRPFGVDAPSPLTELTTNARSPRSPLSSMAMWFNNSEDFKLALKIMEKAETYPTANLNIEDIHFGCQERIKFYYRWRDEHDGALSKAIEACKEQVALAPQTARMFATAERWGATEDREAWIPRHYGYDQLAIIYEKQGKFKEAIELCETGRSQGWANEFDKRLVRLRKKLKKQQG</sequence>
<keyword evidence="2" id="KW-1185">Reference proteome</keyword>
<dbReference type="AlphaFoldDB" id="A0A073IFS6"/>
<dbReference type="InterPro" id="IPR011990">
    <property type="entry name" value="TPR-like_helical_dom_sf"/>
</dbReference>
<proteinExistence type="predicted"/>
<organism evidence="1 2">
    <name type="scientific">Sulfitobacter donghicola DSW-25 = KCTC 12864 = JCM 14565</name>
    <dbReference type="NCBI Taxonomy" id="1300350"/>
    <lineage>
        <taxon>Bacteria</taxon>
        <taxon>Pseudomonadati</taxon>
        <taxon>Pseudomonadota</taxon>
        <taxon>Alphaproteobacteria</taxon>
        <taxon>Rhodobacterales</taxon>
        <taxon>Roseobacteraceae</taxon>
        <taxon>Sulfitobacter</taxon>
    </lineage>
</organism>
<dbReference type="OrthoDB" id="7823852at2"/>
<comment type="caution">
    <text evidence="1">The sequence shown here is derived from an EMBL/GenBank/DDBJ whole genome shotgun (WGS) entry which is preliminary data.</text>
</comment>
<name>A0A073IFS6_9RHOB</name>